<evidence type="ECO:0000256" key="3">
    <source>
        <dbReference type="ARBA" id="ARBA00023125"/>
    </source>
</evidence>
<feature type="domain" description="WRKY" evidence="7">
    <location>
        <begin position="248"/>
        <end position="274"/>
    </location>
</feature>
<evidence type="ECO:0000313" key="8">
    <source>
        <dbReference type="EMBL" id="KAJ6682809.1"/>
    </source>
</evidence>
<dbReference type="Proteomes" id="UP001151752">
    <property type="component" value="Chromosome 5"/>
</dbReference>
<reference evidence="8" key="1">
    <citation type="submission" date="2022-11" db="EMBL/GenBank/DDBJ databases">
        <authorList>
            <person name="Hyden B.L."/>
            <person name="Feng K."/>
            <person name="Yates T."/>
            <person name="Jawdy S."/>
            <person name="Smart L.B."/>
            <person name="Muchero W."/>
        </authorList>
    </citation>
    <scope>NUCLEOTIDE SEQUENCE</scope>
    <source>
        <tissue evidence="8">Shoot tip</tissue>
    </source>
</reference>
<dbReference type="InterPro" id="IPR044810">
    <property type="entry name" value="WRKY_plant"/>
</dbReference>
<dbReference type="GO" id="GO:0005516">
    <property type="term" value="F:calmodulin binding"/>
    <property type="evidence" value="ECO:0007669"/>
    <property type="project" value="UniProtKB-ARBA"/>
</dbReference>
<reference evidence="8" key="2">
    <citation type="journal article" date="2023" name="Int. J. Mol. Sci.">
        <title>De Novo Assembly and Annotation of 11 Diverse Shrub Willow (Salix) Genomes Reveals Novel Gene Organization in Sex-Linked Regions.</title>
        <authorList>
            <person name="Hyden B."/>
            <person name="Feng K."/>
            <person name="Yates T.B."/>
            <person name="Jawdy S."/>
            <person name="Cereghino C."/>
            <person name="Smart L.B."/>
            <person name="Muchero W."/>
        </authorList>
    </citation>
    <scope>NUCLEOTIDE SEQUENCE</scope>
    <source>
        <tissue evidence="8">Shoot tip</tissue>
    </source>
</reference>
<protein>
    <submittedName>
        <fullName evidence="8">WRKY TRANSCRIPTION FACTOR 74-RELATED</fullName>
    </submittedName>
</protein>
<keyword evidence="2" id="KW-0805">Transcription regulation</keyword>
<dbReference type="GO" id="GO:0005634">
    <property type="term" value="C:nucleus"/>
    <property type="evidence" value="ECO:0007669"/>
    <property type="project" value="UniProtKB-SubCell"/>
</dbReference>
<dbReference type="Pfam" id="PF10533">
    <property type="entry name" value="Plant_zn_clust"/>
    <property type="match status" value="1"/>
</dbReference>
<organism evidence="8 9">
    <name type="scientific">Salix koriyanagi</name>
    <dbReference type="NCBI Taxonomy" id="2511006"/>
    <lineage>
        <taxon>Eukaryota</taxon>
        <taxon>Viridiplantae</taxon>
        <taxon>Streptophyta</taxon>
        <taxon>Embryophyta</taxon>
        <taxon>Tracheophyta</taxon>
        <taxon>Spermatophyta</taxon>
        <taxon>Magnoliopsida</taxon>
        <taxon>eudicotyledons</taxon>
        <taxon>Gunneridae</taxon>
        <taxon>Pentapetalae</taxon>
        <taxon>rosids</taxon>
        <taxon>fabids</taxon>
        <taxon>Malpighiales</taxon>
        <taxon>Salicaceae</taxon>
        <taxon>Saliceae</taxon>
        <taxon>Salix</taxon>
    </lineage>
</organism>
<dbReference type="Pfam" id="PF03106">
    <property type="entry name" value="WRKY"/>
    <property type="match status" value="1"/>
</dbReference>
<dbReference type="Gene3D" id="2.20.25.80">
    <property type="entry name" value="WRKY domain"/>
    <property type="match status" value="1"/>
</dbReference>
<evidence type="ECO:0000256" key="6">
    <source>
        <dbReference type="SAM" id="MobiDB-lite"/>
    </source>
</evidence>
<dbReference type="AlphaFoldDB" id="A0A9Q0P7B2"/>
<sequence length="274" mass="30728">MEEVEEAHKAAIESCNRVIGLLCQPKDQVQGRNLMVETGETVFKFKRVISLLSTGLGHGRMVPPNFLETPFNDMDAKSKPPVQIAQKMFLENPVLELNSNIRPPLQIAQTKPPPNFQFLQQHQQIQRVLFQQQQQQMKYQVDRVYSRSNSGINLKFDGSTCAPTKSSTRSFISSLSMDGTVSNLDGDSFHLIGMPHSSDHISQQSRKRCSGKGEDGNAKCASGGKCHCSKRRKLRVKRSIKVPAISNKVADIPPDEYSWRKYGQKPIKGSPHPR</sequence>
<dbReference type="GO" id="GO:0003700">
    <property type="term" value="F:DNA-binding transcription factor activity"/>
    <property type="evidence" value="ECO:0007669"/>
    <property type="project" value="InterPro"/>
</dbReference>
<dbReference type="InterPro" id="IPR018872">
    <property type="entry name" value="Zn-cluster-dom"/>
</dbReference>
<name>A0A9Q0P7B2_9ROSI</name>
<dbReference type="GO" id="GO:0043565">
    <property type="term" value="F:sequence-specific DNA binding"/>
    <property type="evidence" value="ECO:0007669"/>
    <property type="project" value="InterPro"/>
</dbReference>
<dbReference type="InterPro" id="IPR003657">
    <property type="entry name" value="WRKY_dom"/>
</dbReference>
<evidence type="ECO:0000313" key="9">
    <source>
        <dbReference type="Proteomes" id="UP001151752"/>
    </source>
</evidence>
<keyword evidence="3" id="KW-0238">DNA-binding</keyword>
<keyword evidence="9" id="KW-1185">Reference proteome</keyword>
<accession>A0A9Q0P7B2</accession>
<keyword evidence="5" id="KW-0539">Nucleus</keyword>
<evidence type="ECO:0000256" key="5">
    <source>
        <dbReference type="ARBA" id="ARBA00023242"/>
    </source>
</evidence>
<evidence type="ECO:0000259" key="7">
    <source>
        <dbReference type="PROSITE" id="PS50811"/>
    </source>
</evidence>
<comment type="subcellular location">
    <subcellularLocation>
        <location evidence="1">Nucleus</location>
    </subcellularLocation>
</comment>
<dbReference type="SUPFAM" id="SSF118290">
    <property type="entry name" value="WRKY DNA-binding domain"/>
    <property type="match status" value="1"/>
</dbReference>
<comment type="caution">
    <text evidence="8">The sequence shown here is derived from an EMBL/GenBank/DDBJ whole genome shotgun (WGS) entry which is preliminary data.</text>
</comment>
<evidence type="ECO:0000256" key="1">
    <source>
        <dbReference type="ARBA" id="ARBA00004123"/>
    </source>
</evidence>
<feature type="region of interest" description="Disordered" evidence="6">
    <location>
        <begin position="254"/>
        <end position="274"/>
    </location>
</feature>
<feature type="region of interest" description="Disordered" evidence="6">
    <location>
        <begin position="196"/>
        <end position="216"/>
    </location>
</feature>
<dbReference type="EMBL" id="JAPFFM010000020">
    <property type="protein sequence ID" value="KAJ6682809.1"/>
    <property type="molecule type" value="Genomic_DNA"/>
</dbReference>
<dbReference type="PROSITE" id="PS50811">
    <property type="entry name" value="WRKY"/>
    <property type="match status" value="1"/>
</dbReference>
<evidence type="ECO:0000256" key="2">
    <source>
        <dbReference type="ARBA" id="ARBA00023015"/>
    </source>
</evidence>
<evidence type="ECO:0000256" key="4">
    <source>
        <dbReference type="ARBA" id="ARBA00023163"/>
    </source>
</evidence>
<dbReference type="InterPro" id="IPR036576">
    <property type="entry name" value="WRKY_dom_sf"/>
</dbReference>
<proteinExistence type="predicted"/>
<keyword evidence="4" id="KW-0804">Transcription</keyword>
<gene>
    <name evidence="8" type="ORF">OIU74_020954</name>
</gene>
<dbReference type="PANTHER" id="PTHR31282">
    <property type="entry name" value="WRKY TRANSCRIPTION FACTOR 21-RELATED"/>
    <property type="match status" value="1"/>
</dbReference>